<dbReference type="AlphaFoldDB" id="A0A136J8Y7"/>
<dbReference type="InParanoid" id="A0A136J8Y7"/>
<gene>
    <name evidence="1" type="ORF">Micbo1qcDRAFT_203626</name>
</gene>
<reference evidence="2" key="1">
    <citation type="submission" date="2016-02" db="EMBL/GenBank/DDBJ databases">
        <title>Draft genome sequence of Microdochium bolleyi, a fungal endophyte of beachgrass.</title>
        <authorList>
            <consortium name="DOE Joint Genome Institute"/>
            <person name="David A.S."/>
            <person name="May G."/>
            <person name="Haridas S."/>
            <person name="Lim J."/>
            <person name="Wang M."/>
            <person name="Labutti K."/>
            <person name="Lipzen A."/>
            <person name="Barry K."/>
            <person name="Grigoriev I.V."/>
        </authorList>
    </citation>
    <scope>NUCLEOTIDE SEQUENCE [LARGE SCALE GENOMIC DNA]</scope>
    <source>
        <strain evidence="2">J235TASD1</strain>
    </source>
</reference>
<evidence type="ECO:0000313" key="1">
    <source>
        <dbReference type="EMBL" id="KXJ93558.1"/>
    </source>
</evidence>
<protein>
    <submittedName>
        <fullName evidence="1">Uncharacterized protein</fullName>
    </submittedName>
</protein>
<dbReference type="OrthoDB" id="1896086at2759"/>
<dbReference type="EMBL" id="KQ964248">
    <property type="protein sequence ID" value="KXJ93558.1"/>
    <property type="molecule type" value="Genomic_DNA"/>
</dbReference>
<name>A0A136J8Y7_9PEZI</name>
<dbReference type="Proteomes" id="UP000070501">
    <property type="component" value="Unassembled WGS sequence"/>
</dbReference>
<evidence type="ECO:0000313" key="2">
    <source>
        <dbReference type="Proteomes" id="UP000070501"/>
    </source>
</evidence>
<keyword evidence="2" id="KW-1185">Reference proteome</keyword>
<accession>A0A136J8Y7</accession>
<proteinExistence type="predicted"/>
<organism evidence="1 2">
    <name type="scientific">Microdochium bolleyi</name>
    <dbReference type="NCBI Taxonomy" id="196109"/>
    <lineage>
        <taxon>Eukaryota</taxon>
        <taxon>Fungi</taxon>
        <taxon>Dikarya</taxon>
        <taxon>Ascomycota</taxon>
        <taxon>Pezizomycotina</taxon>
        <taxon>Sordariomycetes</taxon>
        <taxon>Xylariomycetidae</taxon>
        <taxon>Xylariales</taxon>
        <taxon>Microdochiaceae</taxon>
        <taxon>Microdochium</taxon>
    </lineage>
</organism>
<sequence length="688" mass="73119">MQGNPPSLTGSTVWLSGDASDGFDVVLSGDTQAKVRGVLEGCGTLNNQCFHDVQQVLALSDLQIDSQLNKRTFLALLSKTFKSLASELSAITSVLIFLWSTRFNDRQFAQVFVPHPIGEAAAPFAVPGTEIIVEADGAPLVTVTVPAPAKTTLLGPSQPSVTAVTTPSNGLELGDLLACLDLSLASRIDEAMHRMSDCQDGRDFDALQGSSRAGTSYGSAICGAEAVVTMVRPGGAFNDMLLINPTSVAIKFSEVAVPVFRASRVLAEFVLAYAPMLDIPTEAAEMLGNFVFALAVQTLVENVPLAAENPILGKLLSNSPENPSDKCPDVETNPLTCGFDENQDCDILLPTKPHEYPTCKSGEYKGCPCVSSPYAYVYIASHEEITAMIHLAELFANSQPPPASAACDVENMTEVPASVFFSSRNNVYHHFCTSWSPSVGDLHMDVNAAGDNLLPEPHTRPRPGGWGGSSARAPPPDPSIWSQYKFSLNYKPNQGGGSCSADCTAAFEKIGTACRQNGGNDPKLAAKGSFDAGCGVFSYEVGKSDSSSTPPAALKIYDRQCFPRENPPVSHGIVQGDQMYGNAWIACISSDTAEPKMLKASDKPFESVQNVWDTDTGYYFSVSWEKGCTLENGQDSQAVQDPLGVGVADGIPCVGLQVDNYKQCDNGAAGGKVRAGCLVYEFKPTSRP</sequence>
<dbReference type="STRING" id="196109.A0A136J8Y7"/>